<dbReference type="AlphaFoldDB" id="A0AAW0XZ42"/>
<sequence>MHCCPLIPLPRMHKKKKNFQVNKLQQLPIRHVNTCICPPCDNQHYPSKVTKLILDGLHLPSIYIAGHCLSAKRASFLPTTVLSVLALEPPGKVLPFTCPVSCMLQPYLQ</sequence>
<gene>
    <name evidence="1" type="ORF">OTU49_000692</name>
</gene>
<proteinExistence type="predicted"/>
<reference evidence="1 2" key="1">
    <citation type="journal article" date="2024" name="BMC Genomics">
        <title>Genome assembly of redclaw crayfish (Cherax quadricarinatus) provides insights into its immune adaptation and hypoxia tolerance.</title>
        <authorList>
            <person name="Liu Z."/>
            <person name="Zheng J."/>
            <person name="Li H."/>
            <person name="Fang K."/>
            <person name="Wang S."/>
            <person name="He J."/>
            <person name="Zhou D."/>
            <person name="Weng S."/>
            <person name="Chi M."/>
            <person name="Gu Z."/>
            <person name="He J."/>
            <person name="Li F."/>
            <person name="Wang M."/>
        </authorList>
    </citation>
    <scope>NUCLEOTIDE SEQUENCE [LARGE SCALE GENOMIC DNA]</scope>
    <source>
        <strain evidence="1">ZL_2023a</strain>
    </source>
</reference>
<dbReference type="Proteomes" id="UP001445076">
    <property type="component" value="Unassembled WGS sequence"/>
</dbReference>
<accession>A0AAW0XZ42</accession>
<protein>
    <submittedName>
        <fullName evidence="1">Uncharacterized protein</fullName>
    </submittedName>
</protein>
<name>A0AAW0XZ42_CHEQU</name>
<dbReference type="EMBL" id="JARKIK010000021">
    <property type="protein sequence ID" value="KAK8744925.1"/>
    <property type="molecule type" value="Genomic_DNA"/>
</dbReference>
<evidence type="ECO:0000313" key="2">
    <source>
        <dbReference type="Proteomes" id="UP001445076"/>
    </source>
</evidence>
<comment type="caution">
    <text evidence="1">The sequence shown here is derived from an EMBL/GenBank/DDBJ whole genome shotgun (WGS) entry which is preliminary data.</text>
</comment>
<evidence type="ECO:0000313" key="1">
    <source>
        <dbReference type="EMBL" id="KAK8744925.1"/>
    </source>
</evidence>
<keyword evidence="2" id="KW-1185">Reference proteome</keyword>
<organism evidence="1 2">
    <name type="scientific">Cherax quadricarinatus</name>
    <name type="common">Australian red claw crayfish</name>
    <dbReference type="NCBI Taxonomy" id="27406"/>
    <lineage>
        <taxon>Eukaryota</taxon>
        <taxon>Metazoa</taxon>
        <taxon>Ecdysozoa</taxon>
        <taxon>Arthropoda</taxon>
        <taxon>Crustacea</taxon>
        <taxon>Multicrustacea</taxon>
        <taxon>Malacostraca</taxon>
        <taxon>Eumalacostraca</taxon>
        <taxon>Eucarida</taxon>
        <taxon>Decapoda</taxon>
        <taxon>Pleocyemata</taxon>
        <taxon>Astacidea</taxon>
        <taxon>Parastacoidea</taxon>
        <taxon>Parastacidae</taxon>
        <taxon>Cherax</taxon>
    </lineage>
</organism>